<feature type="transmembrane region" description="Helical" evidence="6">
    <location>
        <begin position="193"/>
        <end position="211"/>
    </location>
</feature>
<dbReference type="RefSeq" id="WP_338177211.1">
    <property type="nucleotide sequence ID" value="NZ_JAEKNQ010000021.1"/>
</dbReference>
<feature type="domain" description="EamA" evidence="7">
    <location>
        <begin position="170"/>
        <end position="300"/>
    </location>
</feature>
<comment type="caution">
    <text evidence="8">The sequence shown here is derived from an EMBL/GenBank/DDBJ whole genome shotgun (WGS) entry which is preliminary data.</text>
</comment>
<evidence type="ECO:0000256" key="4">
    <source>
        <dbReference type="ARBA" id="ARBA00022989"/>
    </source>
</evidence>
<dbReference type="GO" id="GO:0016020">
    <property type="term" value="C:membrane"/>
    <property type="evidence" value="ECO:0007669"/>
    <property type="project" value="UniProtKB-SubCell"/>
</dbReference>
<evidence type="ECO:0000256" key="2">
    <source>
        <dbReference type="ARBA" id="ARBA00007362"/>
    </source>
</evidence>
<evidence type="ECO:0000256" key="1">
    <source>
        <dbReference type="ARBA" id="ARBA00004141"/>
    </source>
</evidence>
<dbReference type="SUPFAM" id="SSF103481">
    <property type="entry name" value="Multidrug resistance efflux transporter EmrE"/>
    <property type="match status" value="2"/>
</dbReference>
<feature type="transmembrane region" description="Helical" evidence="6">
    <location>
        <begin position="257"/>
        <end position="277"/>
    </location>
</feature>
<feature type="transmembrane region" description="Helical" evidence="6">
    <location>
        <begin position="136"/>
        <end position="156"/>
    </location>
</feature>
<evidence type="ECO:0000259" key="7">
    <source>
        <dbReference type="Pfam" id="PF00892"/>
    </source>
</evidence>
<proteinExistence type="inferred from homology"/>
<keyword evidence="4 6" id="KW-1133">Transmembrane helix</keyword>
<evidence type="ECO:0000256" key="3">
    <source>
        <dbReference type="ARBA" id="ARBA00022692"/>
    </source>
</evidence>
<dbReference type="InterPro" id="IPR050638">
    <property type="entry name" value="AA-Vitamin_Transporters"/>
</dbReference>
<feature type="domain" description="EamA" evidence="7">
    <location>
        <begin position="26"/>
        <end position="152"/>
    </location>
</feature>
<feature type="transmembrane region" description="Helical" evidence="6">
    <location>
        <begin position="79"/>
        <end position="98"/>
    </location>
</feature>
<dbReference type="Proteomes" id="UP000620075">
    <property type="component" value="Unassembled WGS sequence"/>
</dbReference>
<evidence type="ECO:0000256" key="6">
    <source>
        <dbReference type="SAM" id="Phobius"/>
    </source>
</evidence>
<gene>
    <name evidence="8" type="ORF">JF888_05305</name>
</gene>
<evidence type="ECO:0000313" key="8">
    <source>
        <dbReference type="EMBL" id="MBJ7602595.1"/>
    </source>
</evidence>
<dbReference type="PANTHER" id="PTHR32322:SF2">
    <property type="entry name" value="EAMA DOMAIN-CONTAINING PROTEIN"/>
    <property type="match status" value="1"/>
</dbReference>
<reference evidence="8 9" key="1">
    <citation type="submission" date="2020-10" db="EMBL/GenBank/DDBJ databases">
        <title>Ca. Dormibacterota MAGs.</title>
        <authorList>
            <person name="Montgomery K."/>
        </authorList>
    </citation>
    <scope>NUCLEOTIDE SEQUENCE [LARGE SCALE GENOMIC DNA]</scope>
    <source>
        <strain evidence="8">SC8811_S16_3</strain>
    </source>
</reference>
<keyword evidence="3 6" id="KW-0812">Transmembrane</keyword>
<sequence>MRFQSLSFSLRKLPRRARVACALPVVWIAFGSAFVALKVGVATVPPFLFSGGRFLLVGALLLGWSAWRARGRLNVSRQDVLIAAATGGGLIFAGQGAASWASQYLTPGIVAVLSSTMPLWAALIGWVALGTRVARLGTVGLVAGFGGVAFLVWPTSRAGVQLVPAVVTTAGAVGWAAGALFASRSSFARRPTLMTALQMLVGGGLQVMLGLGSGEAGQVGLQQVVPAFPVFLYLVIVPALIGFPLFTWLLTHVPIHVANTVSYAAPVVALALGWLLLGQQVTLRTLAGVAVILVGVGLIVWSAKGTAARKEEVRQLDKRAA</sequence>
<comment type="similarity">
    <text evidence="2">Belongs to the EamA transporter family.</text>
</comment>
<dbReference type="Pfam" id="PF00892">
    <property type="entry name" value="EamA"/>
    <property type="match status" value="2"/>
</dbReference>
<evidence type="ECO:0000256" key="5">
    <source>
        <dbReference type="ARBA" id="ARBA00023136"/>
    </source>
</evidence>
<dbReference type="Gene3D" id="1.10.3730.20">
    <property type="match status" value="1"/>
</dbReference>
<feature type="transmembrane region" description="Helical" evidence="6">
    <location>
        <begin position="283"/>
        <end position="301"/>
    </location>
</feature>
<comment type="subcellular location">
    <subcellularLocation>
        <location evidence="1">Membrane</location>
        <topology evidence="1">Multi-pass membrane protein</topology>
    </subcellularLocation>
</comment>
<evidence type="ECO:0000313" key="9">
    <source>
        <dbReference type="Proteomes" id="UP000620075"/>
    </source>
</evidence>
<accession>A0A934KIA3</accession>
<feature type="transmembrane region" description="Helical" evidence="6">
    <location>
        <begin position="231"/>
        <end position="250"/>
    </location>
</feature>
<keyword evidence="5 6" id="KW-0472">Membrane</keyword>
<feature type="transmembrane region" description="Helical" evidence="6">
    <location>
        <begin position="162"/>
        <end position="181"/>
    </location>
</feature>
<dbReference type="InterPro" id="IPR037185">
    <property type="entry name" value="EmrE-like"/>
</dbReference>
<name>A0A934KIA3_9BACT</name>
<dbReference type="PANTHER" id="PTHR32322">
    <property type="entry name" value="INNER MEMBRANE TRANSPORTER"/>
    <property type="match status" value="1"/>
</dbReference>
<feature type="transmembrane region" description="Helical" evidence="6">
    <location>
        <begin position="21"/>
        <end position="41"/>
    </location>
</feature>
<feature type="transmembrane region" description="Helical" evidence="6">
    <location>
        <begin position="47"/>
        <end position="67"/>
    </location>
</feature>
<dbReference type="AlphaFoldDB" id="A0A934KIA3"/>
<feature type="transmembrane region" description="Helical" evidence="6">
    <location>
        <begin position="104"/>
        <end position="129"/>
    </location>
</feature>
<dbReference type="InterPro" id="IPR000620">
    <property type="entry name" value="EamA_dom"/>
</dbReference>
<organism evidence="8 9">
    <name type="scientific">Candidatus Dormiibacter inghamiae</name>
    <dbReference type="NCBI Taxonomy" id="3127013"/>
    <lineage>
        <taxon>Bacteria</taxon>
        <taxon>Bacillati</taxon>
        <taxon>Candidatus Dormiibacterota</taxon>
        <taxon>Candidatus Dormibacteria</taxon>
        <taxon>Candidatus Dormibacterales</taxon>
        <taxon>Candidatus Dormibacteraceae</taxon>
        <taxon>Candidatus Dormiibacter</taxon>
    </lineage>
</organism>
<dbReference type="EMBL" id="JAEKNQ010000021">
    <property type="protein sequence ID" value="MBJ7602595.1"/>
    <property type="molecule type" value="Genomic_DNA"/>
</dbReference>
<protein>
    <submittedName>
        <fullName evidence="8">EamA family transporter</fullName>
    </submittedName>
</protein>